<protein>
    <submittedName>
        <fullName evidence="1">Glycosyltransferase</fullName>
    </submittedName>
</protein>
<dbReference type="PANTHER" id="PTHR34144">
    <property type="entry name" value="CHROMOSOME 8, WHOLE GENOME SHOTGUN SEQUENCE"/>
    <property type="match status" value="1"/>
</dbReference>
<feature type="non-terminal residue" evidence="1">
    <location>
        <position position="414"/>
    </location>
</feature>
<sequence>MTMGRVKLFAACQAVILALVALALYFHPDITSSLYRPTPLRGHDSPDPLRSSILSRDNLTAYVSAILDPDDTHMPRLECPKPDLVRYEYLKPAFREPSEIRYFFALNLRACLPLLPRLIGSVVEAIRFLGPENCAISIVEGNSPDGTAEVLAALQPHLDKLTTVHLELSNDIDPLAGARFTKLAELRNLALEPMLSDPTRFSNTTVIFLNDVAICLEDILELVHQRHVLGADMTCAFDWIYGEDEPSFYDVYVARAINGDTFFEIPPDLSWRFSSNLFWNEPTSQERLEAHRPFQVFACWNGAVAFTAAPLVEGRVAFRSSRADAGECHQGEPQLFCKDMWFQGYGKIAVVPSVNLEYSNENGKRIKEDKGYVSQWISQGAGPEDKVEWQPPPDQVKCMPTFDQQTWRPWNETL</sequence>
<dbReference type="GeneID" id="85312096"/>
<dbReference type="PANTHER" id="PTHR34144:SF5">
    <property type="entry name" value="ALPHA-1,3-MANNOSYLTRANSFERASE CMT1"/>
    <property type="match status" value="1"/>
</dbReference>
<name>A0AAJ0BSX4_9PEZI</name>
<dbReference type="Pfam" id="PF11735">
    <property type="entry name" value="CAP59_mtransfer"/>
    <property type="match status" value="1"/>
</dbReference>
<gene>
    <name evidence="1" type="ORF">QBC33DRAFT_548881</name>
</gene>
<dbReference type="Proteomes" id="UP001244011">
    <property type="component" value="Unassembled WGS sequence"/>
</dbReference>
<dbReference type="InterPro" id="IPR029044">
    <property type="entry name" value="Nucleotide-diphossugar_trans"/>
</dbReference>
<keyword evidence="2" id="KW-1185">Reference proteome</keyword>
<dbReference type="RefSeq" id="XP_060279864.1">
    <property type="nucleotide sequence ID" value="XM_060428909.1"/>
</dbReference>
<organism evidence="1 2">
    <name type="scientific">Phialemonium atrogriseum</name>
    <dbReference type="NCBI Taxonomy" id="1093897"/>
    <lineage>
        <taxon>Eukaryota</taxon>
        <taxon>Fungi</taxon>
        <taxon>Dikarya</taxon>
        <taxon>Ascomycota</taxon>
        <taxon>Pezizomycotina</taxon>
        <taxon>Sordariomycetes</taxon>
        <taxon>Sordariomycetidae</taxon>
        <taxon>Cephalothecales</taxon>
        <taxon>Cephalothecaceae</taxon>
        <taxon>Phialemonium</taxon>
    </lineage>
</organism>
<evidence type="ECO:0000313" key="2">
    <source>
        <dbReference type="Proteomes" id="UP001244011"/>
    </source>
</evidence>
<evidence type="ECO:0000313" key="1">
    <source>
        <dbReference type="EMBL" id="KAK1763651.1"/>
    </source>
</evidence>
<reference evidence="1" key="1">
    <citation type="submission" date="2023-06" db="EMBL/GenBank/DDBJ databases">
        <title>Genome-scale phylogeny and comparative genomics of the fungal order Sordariales.</title>
        <authorList>
            <consortium name="Lawrence Berkeley National Laboratory"/>
            <person name="Hensen N."/>
            <person name="Bonometti L."/>
            <person name="Westerberg I."/>
            <person name="Brannstrom I.O."/>
            <person name="Guillou S."/>
            <person name="Cros-Aarteil S."/>
            <person name="Calhoun S."/>
            <person name="Haridas S."/>
            <person name="Kuo A."/>
            <person name="Mondo S."/>
            <person name="Pangilinan J."/>
            <person name="Riley R."/>
            <person name="Labutti K."/>
            <person name="Andreopoulos B."/>
            <person name="Lipzen A."/>
            <person name="Chen C."/>
            <person name="Yanf M."/>
            <person name="Daum C."/>
            <person name="Ng V."/>
            <person name="Clum A."/>
            <person name="Steindorff A."/>
            <person name="Ohm R."/>
            <person name="Martin F."/>
            <person name="Silar P."/>
            <person name="Natvig D."/>
            <person name="Lalanne C."/>
            <person name="Gautier V."/>
            <person name="Ament-Velasquez S.L."/>
            <person name="Kruys A."/>
            <person name="Hutchinson M.I."/>
            <person name="Powell A.J."/>
            <person name="Barry K."/>
            <person name="Miller A.N."/>
            <person name="Grigoriev I.V."/>
            <person name="Debuchy R."/>
            <person name="Gladieux P."/>
            <person name="Thoren M.H."/>
            <person name="Johannesson H."/>
        </authorList>
    </citation>
    <scope>NUCLEOTIDE SEQUENCE</scope>
    <source>
        <strain evidence="1">8032-3</strain>
    </source>
</reference>
<dbReference type="SUPFAM" id="SSF53448">
    <property type="entry name" value="Nucleotide-diphospho-sugar transferases"/>
    <property type="match status" value="1"/>
</dbReference>
<comment type="caution">
    <text evidence="1">The sequence shown here is derived from an EMBL/GenBank/DDBJ whole genome shotgun (WGS) entry which is preliminary data.</text>
</comment>
<dbReference type="InterPro" id="IPR021047">
    <property type="entry name" value="Mannosyltransferase_CMT1"/>
</dbReference>
<proteinExistence type="predicted"/>
<dbReference type="EMBL" id="MU839025">
    <property type="protein sequence ID" value="KAK1763651.1"/>
    <property type="molecule type" value="Genomic_DNA"/>
</dbReference>
<dbReference type="AlphaFoldDB" id="A0AAJ0BSX4"/>
<accession>A0AAJ0BSX4</accession>